<protein>
    <submittedName>
        <fullName evidence="2">Metal-dependent hydrolase</fullName>
    </submittedName>
</protein>
<dbReference type="SUPFAM" id="SSF109854">
    <property type="entry name" value="DinB/YfiT-like putative metalloenzymes"/>
    <property type="match status" value="1"/>
</dbReference>
<dbReference type="InterPro" id="IPR034660">
    <property type="entry name" value="DinB/YfiT-like"/>
</dbReference>
<accession>A0AAP2D5T8</accession>
<evidence type="ECO:0000259" key="1">
    <source>
        <dbReference type="Pfam" id="PF12867"/>
    </source>
</evidence>
<keyword evidence="2" id="KW-0378">Hydrolase</keyword>
<organism evidence="2 3">
    <name type="scientific">Dawidia soli</name>
    <dbReference type="NCBI Taxonomy" id="2782352"/>
    <lineage>
        <taxon>Bacteria</taxon>
        <taxon>Pseudomonadati</taxon>
        <taxon>Bacteroidota</taxon>
        <taxon>Cytophagia</taxon>
        <taxon>Cytophagales</taxon>
        <taxon>Chryseotaleaceae</taxon>
        <taxon>Dawidia</taxon>
    </lineage>
</organism>
<gene>
    <name evidence="2" type="ORF">KK078_04810</name>
</gene>
<reference evidence="2 3" key="1">
    <citation type="submission" date="2021-05" db="EMBL/GenBank/DDBJ databases">
        <title>A Polyphasic approach of four new species of the genus Ohtaekwangia: Ohtaekwangia histidinii sp. nov., Ohtaekwangia cretensis sp. nov., Ohtaekwangia indiensis sp. nov., Ohtaekwangia reichenbachii sp. nov. from diverse environment.</title>
        <authorList>
            <person name="Octaviana S."/>
        </authorList>
    </citation>
    <scope>NUCLEOTIDE SEQUENCE [LARGE SCALE GENOMIC DNA]</scope>
    <source>
        <strain evidence="2 3">PWU37</strain>
    </source>
</reference>
<dbReference type="EMBL" id="JAHESC010000005">
    <property type="protein sequence ID" value="MBT1685863.1"/>
    <property type="molecule type" value="Genomic_DNA"/>
</dbReference>
<dbReference type="NCBIfam" id="NF009807">
    <property type="entry name" value="PRK13291.1"/>
    <property type="match status" value="1"/>
</dbReference>
<feature type="domain" description="DinB-like" evidence="1">
    <location>
        <begin position="32"/>
        <end position="167"/>
    </location>
</feature>
<dbReference type="InterPro" id="IPR024775">
    <property type="entry name" value="DinB-like"/>
</dbReference>
<comment type="caution">
    <text evidence="2">The sequence shown here is derived from an EMBL/GenBank/DDBJ whole genome shotgun (WGS) entry which is preliminary data.</text>
</comment>
<evidence type="ECO:0000313" key="2">
    <source>
        <dbReference type="EMBL" id="MBT1685863.1"/>
    </source>
</evidence>
<dbReference type="RefSeq" id="WP_254089114.1">
    <property type="nucleotide sequence ID" value="NZ_JAHESC010000005.1"/>
</dbReference>
<keyword evidence="3" id="KW-1185">Reference proteome</keyword>
<dbReference type="AlphaFoldDB" id="A0AAP2D5T8"/>
<name>A0AAP2D5T8_9BACT</name>
<dbReference type="Proteomes" id="UP001319180">
    <property type="component" value="Unassembled WGS sequence"/>
</dbReference>
<evidence type="ECO:0000313" key="3">
    <source>
        <dbReference type="Proteomes" id="UP001319180"/>
    </source>
</evidence>
<dbReference type="Pfam" id="PF12867">
    <property type="entry name" value="DinB_2"/>
    <property type="match status" value="1"/>
</dbReference>
<sequence>MSNDEALRYPIGRHAGQSAYTAAEITTLIDRIEAVPAEIEKLFKGLSPRQLETPYRPGGWTARQVLHHIPDSHVNAYIRTKWTLTEDTPTIKAYDEVAWAQTGEIGADPALAVALLKSLHAKWVPLLRSLREAELQRSFYHPDSKKHIRLDQLIASYAWHGEHHAGHLRIVAALP</sequence>
<dbReference type="GO" id="GO:0016787">
    <property type="term" value="F:hydrolase activity"/>
    <property type="evidence" value="ECO:0007669"/>
    <property type="project" value="UniProtKB-KW"/>
</dbReference>
<proteinExistence type="predicted"/>
<dbReference type="Gene3D" id="1.20.120.450">
    <property type="entry name" value="dinb family like domain"/>
    <property type="match status" value="1"/>
</dbReference>